<dbReference type="Proteomes" id="UP000623467">
    <property type="component" value="Unassembled WGS sequence"/>
</dbReference>
<reference evidence="1" key="1">
    <citation type="submission" date="2020-05" db="EMBL/GenBank/DDBJ databases">
        <title>Mycena genomes resolve the evolution of fungal bioluminescence.</title>
        <authorList>
            <person name="Tsai I.J."/>
        </authorList>
    </citation>
    <scope>NUCLEOTIDE SEQUENCE</scope>
    <source>
        <strain evidence="1">160909Yilan</strain>
    </source>
</reference>
<evidence type="ECO:0008006" key="3">
    <source>
        <dbReference type="Google" id="ProtNLM"/>
    </source>
</evidence>
<proteinExistence type="predicted"/>
<name>A0A8H6YH29_9AGAR</name>
<evidence type="ECO:0000313" key="2">
    <source>
        <dbReference type="Proteomes" id="UP000623467"/>
    </source>
</evidence>
<keyword evidence="2" id="KW-1185">Reference proteome</keyword>
<sequence>MAPPKTVELFRGNCISEKAHTWLRTLEGTWRYDTKEEKLYQFEKGLHPGGQADEWWEELKADEKDTWKGLLAAFEKKWPKPKAVRRATEAIIEDLKTNTLNLHELGKYAKDEDGTSVLTHVAWAEGTRKLLMELPNGDGAMLLKSTVRSTLPVAFRRLVSDASLDTWEKWLQAVEAVPLDAIKDAHEDYVTRHPTQEQLADSLSRAHLSPSRVGTAYASPHSVYVPPAARLSQIPAVRQSPVATSYPITTPTPYAPRTPWNARSDDVFGGSTTVRAPNTFTKNLYGSQISPLAGRSRPTSLSGDPARDVDISRQMSQSARMYPADPASVQRYKADLEQWMSQYSNSPSPDYLSFPFTPGTAAPGSRECYRCGILTAPPHYGPSACKSLNSQEVPTRESNIRSIVGQILHPPRQRTAQISQINEIPYNLFGDFDPDQPLYEIESENGEGPAV</sequence>
<organism evidence="1 2">
    <name type="scientific">Mycena sanguinolenta</name>
    <dbReference type="NCBI Taxonomy" id="230812"/>
    <lineage>
        <taxon>Eukaryota</taxon>
        <taxon>Fungi</taxon>
        <taxon>Dikarya</taxon>
        <taxon>Basidiomycota</taxon>
        <taxon>Agaricomycotina</taxon>
        <taxon>Agaricomycetes</taxon>
        <taxon>Agaricomycetidae</taxon>
        <taxon>Agaricales</taxon>
        <taxon>Marasmiineae</taxon>
        <taxon>Mycenaceae</taxon>
        <taxon>Mycena</taxon>
    </lineage>
</organism>
<protein>
    <recommendedName>
        <fullName evidence="3">Retrotransposon gag domain-containing protein</fullName>
    </recommendedName>
</protein>
<dbReference type="OrthoDB" id="2974043at2759"/>
<gene>
    <name evidence="1" type="ORF">MSAN_01141100</name>
</gene>
<dbReference type="EMBL" id="JACAZH010000008">
    <property type="protein sequence ID" value="KAF7361098.1"/>
    <property type="molecule type" value="Genomic_DNA"/>
</dbReference>
<accession>A0A8H6YH29</accession>
<comment type="caution">
    <text evidence="1">The sequence shown here is derived from an EMBL/GenBank/DDBJ whole genome shotgun (WGS) entry which is preliminary data.</text>
</comment>
<dbReference type="AlphaFoldDB" id="A0A8H6YH29"/>
<evidence type="ECO:0000313" key="1">
    <source>
        <dbReference type="EMBL" id="KAF7361098.1"/>
    </source>
</evidence>